<dbReference type="InterPro" id="IPR013126">
    <property type="entry name" value="Hsp_70_fam"/>
</dbReference>
<dbReference type="PANTHER" id="PTHR42749:SF1">
    <property type="entry name" value="CELL SHAPE-DETERMINING PROTEIN MREB"/>
    <property type="match status" value="1"/>
</dbReference>
<evidence type="ECO:0000313" key="3">
    <source>
        <dbReference type="EMBL" id="SDF31122.1"/>
    </source>
</evidence>
<evidence type="ECO:0000256" key="1">
    <source>
        <dbReference type="ARBA" id="ARBA00022741"/>
    </source>
</evidence>
<dbReference type="Gene3D" id="3.90.640.10">
    <property type="entry name" value="Actin, Chain A, domain 4"/>
    <property type="match status" value="1"/>
</dbReference>
<keyword evidence="4" id="KW-1185">Reference proteome</keyword>
<evidence type="ECO:0000313" key="4">
    <source>
        <dbReference type="Proteomes" id="UP000198615"/>
    </source>
</evidence>
<dbReference type="GO" id="GO:0140662">
    <property type="term" value="F:ATP-dependent protein folding chaperone"/>
    <property type="evidence" value="ECO:0007669"/>
    <property type="project" value="InterPro"/>
</dbReference>
<name>A0A8G2BGV2_9PROT</name>
<dbReference type="PANTHER" id="PTHR42749">
    <property type="entry name" value="CELL SHAPE-DETERMINING PROTEIN MREB"/>
    <property type="match status" value="1"/>
</dbReference>
<dbReference type="PRINTS" id="PR00301">
    <property type="entry name" value="HEATSHOCK70"/>
</dbReference>
<dbReference type="Proteomes" id="UP000198615">
    <property type="component" value="Unassembled WGS sequence"/>
</dbReference>
<dbReference type="InterPro" id="IPR043129">
    <property type="entry name" value="ATPase_NBD"/>
</dbReference>
<accession>A0A8G2BGV2</accession>
<keyword evidence="1" id="KW-0547">Nucleotide-binding</keyword>
<dbReference type="SUPFAM" id="SSF53067">
    <property type="entry name" value="Actin-like ATPase domain"/>
    <property type="match status" value="2"/>
</dbReference>
<dbReference type="GO" id="GO:0005524">
    <property type="term" value="F:ATP binding"/>
    <property type="evidence" value="ECO:0007669"/>
    <property type="project" value="UniProtKB-KW"/>
</dbReference>
<dbReference type="Gene3D" id="3.30.420.40">
    <property type="match status" value="3"/>
</dbReference>
<evidence type="ECO:0000256" key="2">
    <source>
        <dbReference type="ARBA" id="ARBA00022840"/>
    </source>
</evidence>
<keyword evidence="2" id="KW-0067">ATP-binding</keyword>
<protein>
    <submittedName>
        <fullName evidence="3">Hypothetical chaperone protein</fullName>
    </submittedName>
</protein>
<dbReference type="AlphaFoldDB" id="A0A8G2BGV2"/>
<organism evidence="3 4">
    <name type="scientific">Thalassobaculum litoreum DSM 18839</name>
    <dbReference type="NCBI Taxonomy" id="1123362"/>
    <lineage>
        <taxon>Bacteria</taxon>
        <taxon>Pseudomonadati</taxon>
        <taxon>Pseudomonadota</taxon>
        <taxon>Alphaproteobacteria</taxon>
        <taxon>Rhodospirillales</taxon>
        <taxon>Thalassobaculaceae</taxon>
        <taxon>Thalassobaculum</taxon>
    </lineage>
</organism>
<dbReference type="Pfam" id="PF00012">
    <property type="entry name" value="HSP70"/>
    <property type="match status" value="1"/>
</dbReference>
<dbReference type="OrthoDB" id="9807934at2"/>
<proteinExistence type="predicted"/>
<comment type="caution">
    <text evidence="3">The sequence shown here is derived from an EMBL/GenBank/DDBJ whole genome shotgun (WGS) entry which is preliminary data.</text>
</comment>
<dbReference type="EMBL" id="FNBW01000002">
    <property type="protein sequence ID" value="SDF31122.1"/>
    <property type="molecule type" value="Genomic_DNA"/>
</dbReference>
<sequence length="432" mass="46973">MLWSIGRGDGFMGAQGLAAGLDFGTSNSAIGFVRDGAPVLHRFEDGRTLVPSALFYSEDERALLFGTQAEACFLAEDDGRYLRALKSILGTSLTEERTILGGRPWPFRQLLLRFVAFLKADVERREGASVTTLVAGRPVRFNDDPERDAEAEAYLHGIFRDAGFSRVRFVYEPVAAMIDAGDLMEDPRLVMVADIGGGTSDFSVARWHPVGTGSSENRFEILANFGVRIGGTDLDRRISLDTAMPLLGLGSQTRSLTSKEILPVPASYFSDLATWHKIHLFYSAKNRSEIVDIQRLALEPEKIDRLLHVMDRRLGHRLAARVEALKIRLGSGGETTLALPDLDGAPAPVVDESRLRHAIRHELESLRHAVTHTLELAGVDARDIDHMVLTGGTTLLPVVRDTLAAGVPGAKLVSSDPFCGVVNGLAKAAAVK</sequence>
<reference evidence="3 4" key="1">
    <citation type="submission" date="2016-10" db="EMBL/GenBank/DDBJ databases">
        <authorList>
            <person name="Varghese N."/>
            <person name="Submissions S."/>
        </authorList>
    </citation>
    <scope>NUCLEOTIDE SEQUENCE [LARGE SCALE GENOMIC DNA]</scope>
    <source>
        <strain evidence="3 4">DSM 18839</strain>
    </source>
</reference>
<gene>
    <name evidence="3" type="ORF">SAMN05660686_00996</name>
</gene>